<evidence type="ECO:0000313" key="2">
    <source>
        <dbReference type="Proteomes" id="UP000193067"/>
    </source>
</evidence>
<protein>
    <submittedName>
        <fullName evidence="1">Uncharacterized protein</fullName>
    </submittedName>
</protein>
<name>A0A1Y2J3A0_TRAC3</name>
<dbReference type="AlphaFoldDB" id="A0A1Y2J3A0"/>
<dbReference type="Proteomes" id="UP000193067">
    <property type="component" value="Unassembled WGS sequence"/>
</dbReference>
<sequence length="82" mass="9339">MQRPHWLQPHVHAVTYPALRHVLEGSTFPRRSEPSRSLASTHDLLREWTKSRQMVRAHSLSFQASADYSVNVASGFCESCFG</sequence>
<proteinExistence type="predicted"/>
<accession>A0A1Y2J3A0</accession>
<reference evidence="1 2" key="1">
    <citation type="journal article" date="2015" name="Biotechnol. Biofuels">
        <title>Enhanced degradation of softwood versus hardwood by the white-rot fungus Pycnoporus coccineus.</title>
        <authorList>
            <person name="Couturier M."/>
            <person name="Navarro D."/>
            <person name="Chevret D."/>
            <person name="Henrissat B."/>
            <person name="Piumi F."/>
            <person name="Ruiz-Duenas F.J."/>
            <person name="Martinez A.T."/>
            <person name="Grigoriev I.V."/>
            <person name="Riley R."/>
            <person name="Lipzen A."/>
            <person name="Berrin J.G."/>
            <person name="Master E.R."/>
            <person name="Rosso M.N."/>
        </authorList>
    </citation>
    <scope>NUCLEOTIDE SEQUENCE [LARGE SCALE GENOMIC DNA]</scope>
    <source>
        <strain evidence="1 2">BRFM310</strain>
    </source>
</reference>
<gene>
    <name evidence="1" type="ORF">PYCCODRAFT_780447</name>
</gene>
<organism evidence="1 2">
    <name type="scientific">Trametes coccinea (strain BRFM310)</name>
    <name type="common">Pycnoporus coccineus</name>
    <dbReference type="NCBI Taxonomy" id="1353009"/>
    <lineage>
        <taxon>Eukaryota</taxon>
        <taxon>Fungi</taxon>
        <taxon>Dikarya</taxon>
        <taxon>Basidiomycota</taxon>
        <taxon>Agaricomycotina</taxon>
        <taxon>Agaricomycetes</taxon>
        <taxon>Polyporales</taxon>
        <taxon>Polyporaceae</taxon>
        <taxon>Trametes</taxon>
    </lineage>
</organism>
<evidence type="ECO:0000313" key="1">
    <source>
        <dbReference type="EMBL" id="OSD06931.1"/>
    </source>
</evidence>
<dbReference type="EMBL" id="KZ084089">
    <property type="protein sequence ID" value="OSD06931.1"/>
    <property type="molecule type" value="Genomic_DNA"/>
</dbReference>
<keyword evidence="2" id="KW-1185">Reference proteome</keyword>